<accession>A0A8J6TQP8</accession>
<organism evidence="5 6">
    <name type="scientific">Candidatus Desulfatibia vada</name>
    <dbReference type="NCBI Taxonomy" id="2841696"/>
    <lineage>
        <taxon>Bacteria</taxon>
        <taxon>Pseudomonadati</taxon>
        <taxon>Thermodesulfobacteriota</taxon>
        <taxon>Desulfobacteria</taxon>
        <taxon>Desulfobacterales</taxon>
        <taxon>Desulfobacterales incertae sedis</taxon>
        <taxon>Candidatus Desulfatibia</taxon>
    </lineage>
</organism>
<gene>
    <name evidence="5" type="ORF">H8D96_06595</name>
</gene>
<dbReference type="Pfam" id="PF14332">
    <property type="entry name" value="DUF4388"/>
    <property type="match status" value="1"/>
</dbReference>
<reference evidence="5 6" key="1">
    <citation type="submission" date="2020-08" db="EMBL/GenBank/DDBJ databases">
        <title>Bridging the membrane lipid divide: bacteria of the FCB group superphylum have the potential to synthesize archaeal ether lipids.</title>
        <authorList>
            <person name="Villanueva L."/>
            <person name="Von Meijenfeldt F.A.B."/>
            <person name="Westbye A.B."/>
            <person name="Yadav S."/>
            <person name="Hopmans E.C."/>
            <person name="Dutilh B.E."/>
            <person name="Sinninghe Damste J.S."/>
        </authorList>
    </citation>
    <scope>NUCLEOTIDE SEQUENCE [LARGE SCALE GENOMIC DNA]</scope>
    <source>
        <strain evidence="5">NIOZ-UU17</strain>
    </source>
</reference>
<feature type="coiled-coil region" evidence="1">
    <location>
        <begin position="588"/>
        <end position="615"/>
    </location>
</feature>
<sequence>MPKKSKAKIKELIDLKTSLHTTKGFLYIVRKIDSLPDMERTNYGQARSLYQTTSKGKDLNALAQELEDFFGKPVKPAGKSMPLKLRFNPSIKDLGGIRKDQLLFIKKVKAGFYYGALWPWKKDPGKITVHLGFCSHKMSDKDFKKLKELVESKVRHEKVFKAFDSHIGTQVYGISLASFLQIASMEKISCLLKIQAVEKTGDLHILNGDLIAAETAGLTKKVAAAVIISWEDAVIEIEQPSAKKENEINQPVVQLLMEALKIKAKEAPGKKKPKFPKKDQTEAAAANLLALAEKISILKSKRFRKIAVALLVAGAVALGTVAALRFVKTRRIKKEYQSVLAQVENQQDPKQKIKLLQHFVNSHEQSEYAKNAQAKMKKVRTLFEKQSFNTVVINADKLLANNDYEKAMGVYREYLKKYPQSMHTIEIKKKTAEIVQHIDDRGYHAFVKTAGGDGVERIFSYIQYLEKYPNGKHRDEVNRLIADMAAEYYRFLEKQITICQNQKDWAQCIRLSDTFINIYPGHGRANEIKKARTLFQEKLKEKKTLANLMQKAEHAGSDYKAAKQIYFDYLSSHPDSPLKDKVIIELTKLKEQEELARLQSEREKIAALLKESKGRFVDKGNGTVIDTKTGLMWSMLDSLQELKKCLNYESAVKYVQDLRTGGYQDWRLPTESELTGIYKTKPFFPPRAAEWYWTSETYSRYSGGWQKMVNIVTTARETEWNKEQTYSQECGAVHAVRP</sequence>
<keyword evidence="2" id="KW-0812">Transmembrane</keyword>
<evidence type="ECO:0000259" key="4">
    <source>
        <dbReference type="Pfam" id="PF14332"/>
    </source>
</evidence>
<evidence type="ECO:0000256" key="2">
    <source>
        <dbReference type="SAM" id="Phobius"/>
    </source>
</evidence>
<comment type="caution">
    <text evidence="5">The sequence shown here is derived from an EMBL/GenBank/DDBJ whole genome shotgun (WGS) entry which is preliminary data.</text>
</comment>
<dbReference type="Gene3D" id="1.25.40.10">
    <property type="entry name" value="Tetratricopeptide repeat domain"/>
    <property type="match status" value="2"/>
</dbReference>
<dbReference type="EMBL" id="JACNIG010000155">
    <property type="protein sequence ID" value="MBC8431572.1"/>
    <property type="molecule type" value="Genomic_DNA"/>
</dbReference>
<feature type="domain" description="PatA-like N-terminal" evidence="4">
    <location>
        <begin position="173"/>
        <end position="262"/>
    </location>
</feature>
<keyword evidence="2" id="KW-1133">Transmembrane helix</keyword>
<evidence type="ECO:0000259" key="3">
    <source>
        <dbReference type="Pfam" id="PF07603"/>
    </source>
</evidence>
<feature type="domain" description="Lcl C-terminal" evidence="3">
    <location>
        <begin position="622"/>
        <end position="709"/>
    </location>
</feature>
<dbReference type="AlphaFoldDB" id="A0A8J6TQP8"/>
<keyword evidence="1" id="KW-0175">Coiled coil</keyword>
<dbReference type="InterPro" id="IPR011460">
    <property type="entry name" value="Lcl_C"/>
</dbReference>
<evidence type="ECO:0000313" key="6">
    <source>
        <dbReference type="Proteomes" id="UP000605201"/>
    </source>
</evidence>
<dbReference type="Pfam" id="PF07603">
    <property type="entry name" value="Lcl_C"/>
    <property type="match status" value="1"/>
</dbReference>
<dbReference type="Proteomes" id="UP000605201">
    <property type="component" value="Unassembled WGS sequence"/>
</dbReference>
<proteinExistence type="predicted"/>
<name>A0A8J6TQP8_9BACT</name>
<dbReference type="InterPro" id="IPR011990">
    <property type="entry name" value="TPR-like_helical_dom_sf"/>
</dbReference>
<evidence type="ECO:0000313" key="5">
    <source>
        <dbReference type="EMBL" id="MBC8431572.1"/>
    </source>
</evidence>
<feature type="transmembrane region" description="Helical" evidence="2">
    <location>
        <begin position="306"/>
        <end position="327"/>
    </location>
</feature>
<evidence type="ECO:0000256" key="1">
    <source>
        <dbReference type="SAM" id="Coils"/>
    </source>
</evidence>
<protein>
    <submittedName>
        <fullName evidence="5">DUF1566 domain-containing protein</fullName>
    </submittedName>
</protein>
<dbReference type="InterPro" id="IPR025497">
    <property type="entry name" value="PatA-like_N"/>
</dbReference>
<keyword evidence="2" id="KW-0472">Membrane</keyword>